<protein>
    <submittedName>
        <fullName evidence="1">Uncharacterized protein</fullName>
    </submittedName>
</protein>
<reference evidence="1 2" key="1">
    <citation type="journal article" date="2021" name="Plant Biotechnol. J.">
        <title>Multi-omics assisted identification of the key and species-specific regulatory components of drought-tolerant mechanisms in Gossypium stocksii.</title>
        <authorList>
            <person name="Yu D."/>
            <person name="Ke L."/>
            <person name="Zhang D."/>
            <person name="Wu Y."/>
            <person name="Sun Y."/>
            <person name="Mei J."/>
            <person name="Sun J."/>
            <person name="Sun Y."/>
        </authorList>
    </citation>
    <scope>NUCLEOTIDE SEQUENCE [LARGE SCALE GENOMIC DNA]</scope>
    <source>
        <strain evidence="2">cv. E1</strain>
        <tissue evidence="1">Leaf</tissue>
    </source>
</reference>
<accession>A0A9D3W9Q3</accession>
<sequence length="91" mass="9908">MAGSSTSSSKKLIKLPDVSMNQARAKHLQETVSASFTPFWLKTKPNTNGEAQTSSIKASCTLVQDCVWTVLKVFTLAATRKLLLAIHMAQL</sequence>
<name>A0A9D3W9Q3_9ROSI</name>
<dbReference type="EMBL" id="JAIQCV010000003">
    <property type="protein sequence ID" value="KAH1114340.1"/>
    <property type="molecule type" value="Genomic_DNA"/>
</dbReference>
<evidence type="ECO:0000313" key="1">
    <source>
        <dbReference type="EMBL" id="KAH1114340.1"/>
    </source>
</evidence>
<organism evidence="1 2">
    <name type="scientific">Gossypium stocksii</name>
    <dbReference type="NCBI Taxonomy" id="47602"/>
    <lineage>
        <taxon>Eukaryota</taxon>
        <taxon>Viridiplantae</taxon>
        <taxon>Streptophyta</taxon>
        <taxon>Embryophyta</taxon>
        <taxon>Tracheophyta</taxon>
        <taxon>Spermatophyta</taxon>
        <taxon>Magnoliopsida</taxon>
        <taxon>eudicotyledons</taxon>
        <taxon>Gunneridae</taxon>
        <taxon>Pentapetalae</taxon>
        <taxon>rosids</taxon>
        <taxon>malvids</taxon>
        <taxon>Malvales</taxon>
        <taxon>Malvaceae</taxon>
        <taxon>Malvoideae</taxon>
        <taxon>Gossypium</taxon>
    </lineage>
</organism>
<comment type="caution">
    <text evidence="1">The sequence shown here is derived from an EMBL/GenBank/DDBJ whole genome shotgun (WGS) entry which is preliminary data.</text>
</comment>
<proteinExistence type="predicted"/>
<gene>
    <name evidence="1" type="ORF">J1N35_007718</name>
</gene>
<dbReference type="Proteomes" id="UP000828251">
    <property type="component" value="Unassembled WGS sequence"/>
</dbReference>
<evidence type="ECO:0000313" key="2">
    <source>
        <dbReference type="Proteomes" id="UP000828251"/>
    </source>
</evidence>
<keyword evidence="2" id="KW-1185">Reference proteome</keyword>
<dbReference type="AlphaFoldDB" id="A0A9D3W9Q3"/>